<dbReference type="OrthoDB" id="8905061at2759"/>
<gene>
    <name evidence="4" type="ORF">SKAU_G00354690</name>
</gene>
<proteinExistence type="predicted"/>
<dbReference type="GO" id="GO:0005615">
    <property type="term" value="C:extracellular space"/>
    <property type="evidence" value="ECO:0007669"/>
    <property type="project" value="UniProtKB-KW"/>
</dbReference>
<dbReference type="GO" id="GO:0008009">
    <property type="term" value="F:chemokine activity"/>
    <property type="evidence" value="ECO:0007669"/>
    <property type="project" value="InterPro"/>
</dbReference>
<dbReference type="EMBL" id="JAINUF010000017">
    <property type="protein sequence ID" value="KAJ8338683.1"/>
    <property type="molecule type" value="Genomic_DNA"/>
</dbReference>
<name>A0A9Q1IEC7_SYNKA</name>
<dbReference type="Gene3D" id="2.40.50.40">
    <property type="match status" value="1"/>
</dbReference>
<feature type="chain" id="PRO_5040401498" description="Chemokine interleukin-8-like domain-containing protein" evidence="2">
    <location>
        <begin position="31"/>
        <end position="101"/>
    </location>
</feature>
<dbReference type="InterPro" id="IPR036048">
    <property type="entry name" value="Interleukin_8-like_sf"/>
</dbReference>
<feature type="signal peptide" evidence="2">
    <location>
        <begin position="1"/>
        <end position="30"/>
    </location>
</feature>
<sequence>MRLQRSHHTMDLKVAVFLLVLFAAATVSEGGAFQCCVTVKHKIPRRIVQNVDKCDVQRKGGFCEIEAVILYVKGKKYCASLKNLLTLRRCRTSSQKKRLLH</sequence>
<comment type="caution">
    <text evidence="4">The sequence shown here is derived from an EMBL/GenBank/DDBJ whole genome shotgun (WGS) entry which is preliminary data.</text>
</comment>
<evidence type="ECO:0000313" key="4">
    <source>
        <dbReference type="EMBL" id="KAJ8338683.1"/>
    </source>
</evidence>
<feature type="domain" description="Chemokine interleukin-8-like" evidence="3">
    <location>
        <begin position="34"/>
        <end position="83"/>
    </location>
</feature>
<organism evidence="4 5">
    <name type="scientific">Synaphobranchus kaupii</name>
    <name type="common">Kaup's arrowtooth eel</name>
    <dbReference type="NCBI Taxonomy" id="118154"/>
    <lineage>
        <taxon>Eukaryota</taxon>
        <taxon>Metazoa</taxon>
        <taxon>Chordata</taxon>
        <taxon>Craniata</taxon>
        <taxon>Vertebrata</taxon>
        <taxon>Euteleostomi</taxon>
        <taxon>Actinopterygii</taxon>
        <taxon>Neopterygii</taxon>
        <taxon>Teleostei</taxon>
        <taxon>Anguilliformes</taxon>
        <taxon>Synaphobranchidae</taxon>
        <taxon>Synaphobranchus</taxon>
    </lineage>
</organism>
<keyword evidence="2" id="KW-0732">Signal</keyword>
<evidence type="ECO:0000256" key="1">
    <source>
        <dbReference type="ARBA" id="ARBA00022514"/>
    </source>
</evidence>
<reference evidence="4" key="1">
    <citation type="journal article" date="2023" name="Science">
        <title>Genome structures resolve the early diversification of teleost fishes.</title>
        <authorList>
            <person name="Parey E."/>
            <person name="Louis A."/>
            <person name="Montfort J."/>
            <person name="Bouchez O."/>
            <person name="Roques C."/>
            <person name="Iampietro C."/>
            <person name="Lluch J."/>
            <person name="Castinel A."/>
            <person name="Donnadieu C."/>
            <person name="Desvignes T."/>
            <person name="Floi Bucao C."/>
            <person name="Jouanno E."/>
            <person name="Wen M."/>
            <person name="Mejri S."/>
            <person name="Dirks R."/>
            <person name="Jansen H."/>
            <person name="Henkel C."/>
            <person name="Chen W.J."/>
            <person name="Zahm M."/>
            <person name="Cabau C."/>
            <person name="Klopp C."/>
            <person name="Thompson A.W."/>
            <person name="Robinson-Rechavi M."/>
            <person name="Braasch I."/>
            <person name="Lecointre G."/>
            <person name="Bobe J."/>
            <person name="Postlethwait J.H."/>
            <person name="Berthelot C."/>
            <person name="Roest Crollius H."/>
            <person name="Guiguen Y."/>
        </authorList>
    </citation>
    <scope>NUCLEOTIDE SEQUENCE</scope>
    <source>
        <strain evidence="4">WJC10195</strain>
    </source>
</reference>
<dbReference type="SUPFAM" id="SSF54117">
    <property type="entry name" value="Interleukin 8-like chemokines"/>
    <property type="match status" value="1"/>
</dbReference>
<evidence type="ECO:0000259" key="3">
    <source>
        <dbReference type="Pfam" id="PF00048"/>
    </source>
</evidence>
<keyword evidence="5" id="KW-1185">Reference proteome</keyword>
<dbReference type="Pfam" id="PF00048">
    <property type="entry name" value="IL8"/>
    <property type="match status" value="1"/>
</dbReference>
<dbReference type="Proteomes" id="UP001152622">
    <property type="component" value="Chromosome 17"/>
</dbReference>
<dbReference type="GO" id="GO:0006955">
    <property type="term" value="P:immune response"/>
    <property type="evidence" value="ECO:0007669"/>
    <property type="project" value="InterPro"/>
</dbReference>
<evidence type="ECO:0000256" key="2">
    <source>
        <dbReference type="SAM" id="SignalP"/>
    </source>
</evidence>
<keyword evidence="1" id="KW-0202">Cytokine</keyword>
<dbReference type="AlphaFoldDB" id="A0A9Q1IEC7"/>
<accession>A0A9Q1IEC7</accession>
<evidence type="ECO:0000313" key="5">
    <source>
        <dbReference type="Proteomes" id="UP001152622"/>
    </source>
</evidence>
<protein>
    <recommendedName>
        <fullName evidence="3">Chemokine interleukin-8-like domain-containing protein</fullName>
    </recommendedName>
</protein>
<dbReference type="InterPro" id="IPR001811">
    <property type="entry name" value="Chemokine_IL8-like_dom"/>
</dbReference>